<dbReference type="InterPro" id="IPR000182">
    <property type="entry name" value="GNAT_dom"/>
</dbReference>
<name>A0ABX7L4T2_9BACL</name>
<reference evidence="2 3" key="1">
    <citation type="submission" date="2021-02" db="EMBL/GenBank/DDBJ databases">
        <title>Paenibacillus tianjinensis sp. nov.</title>
        <authorList>
            <person name="Liu H."/>
        </authorList>
    </citation>
    <scope>NUCLEOTIDE SEQUENCE [LARGE SCALE GENOMIC DNA]</scope>
    <source>
        <strain evidence="2 3">TB2019</strain>
    </source>
</reference>
<keyword evidence="3" id="KW-1185">Reference proteome</keyword>
<evidence type="ECO:0000313" key="2">
    <source>
        <dbReference type="EMBL" id="QSF42501.1"/>
    </source>
</evidence>
<dbReference type="SUPFAM" id="SSF55729">
    <property type="entry name" value="Acyl-CoA N-acyltransferases (Nat)"/>
    <property type="match status" value="1"/>
</dbReference>
<dbReference type="PROSITE" id="PS51186">
    <property type="entry name" value="GNAT"/>
    <property type="match status" value="1"/>
</dbReference>
<dbReference type="EMBL" id="CP070969">
    <property type="protein sequence ID" value="QSF42501.1"/>
    <property type="molecule type" value="Genomic_DNA"/>
</dbReference>
<dbReference type="Pfam" id="PF00583">
    <property type="entry name" value="Acetyltransf_1"/>
    <property type="match status" value="1"/>
</dbReference>
<evidence type="ECO:0000259" key="1">
    <source>
        <dbReference type="PROSITE" id="PS51186"/>
    </source>
</evidence>
<evidence type="ECO:0000313" key="3">
    <source>
        <dbReference type="Proteomes" id="UP000663452"/>
    </source>
</evidence>
<sequence>MSHYDAIMRRLRSNPLKNVTPLKMMTAYHEVIDSCLIEQGEQWGILLLLPACSYSFDQKTYPEADVIVLMDYSSTEVVPAIVERIPREAKLVFKLQQEARIAIQEYFPLHPVRCFYSYSSVPGQSFIPDEAAVLSDQIDERLLPLWYSNGYTQEEIRHYFQDGAFSVALYDGHNPLSTCIIFRNEEQIWEIGAVHTAEAGRRKGLAARVVRTALHHTLQRGYIPRYQVQDTNTASIRLAEAVGLTLAVKLEHWMNYSVQPK</sequence>
<dbReference type="RefSeq" id="WP_206100199.1">
    <property type="nucleotide sequence ID" value="NZ_CP070969.1"/>
</dbReference>
<accession>A0ABX7L4T2</accession>
<proteinExistence type="predicted"/>
<dbReference type="InterPro" id="IPR016181">
    <property type="entry name" value="Acyl_CoA_acyltransferase"/>
</dbReference>
<protein>
    <submittedName>
        <fullName evidence="2">GNAT family N-acetyltransferase</fullName>
    </submittedName>
</protein>
<feature type="domain" description="N-acetyltransferase" evidence="1">
    <location>
        <begin position="121"/>
        <end position="261"/>
    </location>
</feature>
<gene>
    <name evidence="2" type="ORF">JRJ22_14295</name>
</gene>
<dbReference type="Proteomes" id="UP000663452">
    <property type="component" value="Chromosome"/>
</dbReference>
<organism evidence="2 3">
    <name type="scientific">Paenibacillus tianjinensis</name>
    <dbReference type="NCBI Taxonomy" id="2810347"/>
    <lineage>
        <taxon>Bacteria</taxon>
        <taxon>Bacillati</taxon>
        <taxon>Bacillota</taxon>
        <taxon>Bacilli</taxon>
        <taxon>Bacillales</taxon>
        <taxon>Paenibacillaceae</taxon>
        <taxon>Paenibacillus</taxon>
    </lineage>
</organism>
<dbReference type="Gene3D" id="3.40.630.30">
    <property type="match status" value="1"/>
</dbReference>